<protein>
    <submittedName>
        <fullName evidence="2">Predicted protein</fullName>
    </submittedName>
</protein>
<dbReference type="RefSeq" id="XP_001884749.1">
    <property type="nucleotide sequence ID" value="XM_001884714.1"/>
</dbReference>
<evidence type="ECO:0000313" key="3">
    <source>
        <dbReference type="Proteomes" id="UP000001194"/>
    </source>
</evidence>
<proteinExistence type="predicted"/>
<dbReference type="HOGENOM" id="CLU_3087635_0_0_1"/>
<accession>B0DLJ1</accession>
<dbReference type="KEGG" id="lbc:LACBIDRAFT_304388"/>
<dbReference type="Proteomes" id="UP000001194">
    <property type="component" value="Unassembled WGS sequence"/>
</dbReference>
<evidence type="ECO:0000313" key="2">
    <source>
        <dbReference type="EMBL" id="EDR04577.1"/>
    </source>
</evidence>
<sequence length="52" mass="6306">MFLSPFYRTRWRSGDMMEPHLRPERKPRRPFSTTRGRRKWLLAATAGQRSDN</sequence>
<gene>
    <name evidence="2" type="ORF">LACBIDRAFT_304388</name>
</gene>
<feature type="compositionally biased region" description="Basic residues" evidence="1">
    <location>
        <begin position="25"/>
        <end position="38"/>
    </location>
</feature>
<dbReference type="EMBL" id="DS547117">
    <property type="protein sequence ID" value="EDR04577.1"/>
    <property type="molecule type" value="Genomic_DNA"/>
</dbReference>
<feature type="region of interest" description="Disordered" evidence="1">
    <location>
        <begin position="17"/>
        <end position="38"/>
    </location>
</feature>
<keyword evidence="3" id="KW-1185">Reference proteome</keyword>
<reference evidence="2 3" key="1">
    <citation type="journal article" date="2008" name="Nature">
        <title>The genome of Laccaria bicolor provides insights into mycorrhizal symbiosis.</title>
        <authorList>
            <person name="Martin F."/>
            <person name="Aerts A."/>
            <person name="Ahren D."/>
            <person name="Brun A."/>
            <person name="Danchin E.G.J."/>
            <person name="Duchaussoy F."/>
            <person name="Gibon J."/>
            <person name="Kohler A."/>
            <person name="Lindquist E."/>
            <person name="Pereda V."/>
            <person name="Salamov A."/>
            <person name="Shapiro H.J."/>
            <person name="Wuyts J."/>
            <person name="Blaudez D."/>
            <person name="Buee M."/>
            <person name="Brokstein P."/>
            <person name="Canbaeck B."/>
            <person name="Cohen D."/>
            <person name="Courty P.E."/>
            <person name="Coutinho P.M."/>
            <person name="Delaruelle C."/>
            <person name="Detter J.C."/>
            <person name="Deveau A."/>
            <person name="DiFazio S."/>
            <person name="Duplessis S."/>
            <person name="Fraissinet-Tachet L."/>
            <person name="Lucic E."/>
            <person name="Frey-Klett P."/>
            <person name="Fourrey C."/>
            <person name="Feussner I."/>
            <person name="Gay G."/>
            <person name="Grimwood J."/>
            <person name="Hoegger P.J."/>
            <person name="Jain P."/>
            <person name="Kilaru S."/>
            <person name="Labbe J."/>
            <person name="Lin Y.C."/>
            <person name="Legue V."/>
            <person name="Le Tacon F."/>
            <person name="Marmeisse R."/>
            <person name="Melayah D."/>
            <person name="Montanini B."/>
            <person name="Muratet M."/>
            <person name="Nehls U."/>
            <person name="Niculita-Hirzel H."/>
            <person name="Oudot-Le Secq M.P."/>
            <person name="Peter M."/>
            <person name="Quesneville H."/>
            <person name="Rajashekar B."/>
            <person name="Reich M."/>
            <person name="Rouhier N."/>
            <person name="Schmutz J."/>
            <person name="Yin T."/>
            <person name="Chalot M."/>
            <person name="Henrissat B."/>
            <person name="Kuees U."/>
            <person name="Lucas S."/>
            <person name="Van de Peer Y."/>
            <person name="Podila G.K."/>
            <person name="Polle A."/>
            <person name="Pukkila P.J."/>
            <person name="Richardson P.M."/>
            <person name="Rouze P."/>
            <person name="Sanders I.R."/>
            <person name="Stajich J.E."/>
            <person name="Tunlid A."/>
            <person name="Tuskan G."/>
            <person name="Grigoriev I.V."/>
        </authorList>
    </citation>
    <scope>NUCLEOTIDE SEQUENCE [LARGE SCALE GENOMIC DNA]</scope>
    <source>
        <strain evidence="3">S238N-H82 / ATCC MYA-4686</strain>
    </source>
</reference>
<evidence type="ECO:0000256" key="1">
    <source>
        <dbReference type="SAM" id="MobiDB-lite"/>
    </source>
</evidence>
<dbReference type="GeneID" id="6080428"/>
<dbReference type="InParanoid" id="B0DLJ1"/>
<organism evidence="3">
    <name type="scientific">Laccaria bicolor (strain S238N-H82 / ATCC MYA-4686)</name>
    <name type="common">Bicoloured deceiver</name>
    <name type="synonym">Laccaria laccata var. bicolor</name>
    <dbReference type="NCBI Taxonomy" id="486041"/>
    <lineage>
        <taxon>Eukaryota</taxon>
        <taxon>Fungi</taxon>
        <taxon>Dikarya</taxon>
        <taxon>Basidiomycota</taxon>
        <taxon>Agaricomycotina</taxon>
        <taxon>Agaricomycetes</taxon>
        <taxon>Agaricomycetidae</taxon>
        <taxon>Agaricales</taxon>
        <taxon>Agaricineae</taxon>
        <taxon>Hydnangiaceae</taxon>
        <taxon>Laccaria</taxon>
    </lineage>
</organism>
<name>B0DLJ1_LACBS</name>
<dbReference type="AlphaFoldDB" id="B0DLJ1"/>